<evidence type="ECO:0000313" key="1">
    <source>
        <dbReference type="EMBL" id="MFD1718821.1"/>
    </source>
</evidence>
<evidence type="ECO:0000313" key="2">
    <source>
        <dbReference type="Proteomes" id="UP001597277"/>
    </source>
</evidence>
<dbReference type="EMBL" id="JBHUEE010000007">
    <property type="protein sequence ID" value="MFD1718821.1"/>
    <property type="molecule type" value="Genomic_DNA"/>
</dbReference>
<accession>A0ABW4L5G4</accession>
<proteinExistence type="predicted"/>
<gene>
    <name evidence="1" type="ORF">ACFSE6_13315</name>
</gene>
<organism evidence="1 2">
    <name type="scientific">Georgenia deserti</name>
    <dbReference type="NCBI Taxonomy" id="2093781"/>
    <lineage>
        <taxon>Bacteria</taxon>
        <taxon>Bacillati</taxon>
        <taxon>Actinomycetota</taxon>
        <taxon>Actinomycetes</taxon>
        <taxon>Micrococcales</taxon>
        <taxon>Bogoriellaceae</taxon>
        <taxon>Georgenia</taxon>
    </lineage>
</organism>
<dbReference type="RefSeq" id="WP_388007877.1">
    <property type="nucleotide sequence ID" value="NZ_JBHUEE010000007.1"/>
</dbReference>
<reference evidence="2" key="1">
    <citation type="journal article" date="2019" name="Int. J. Syst. Evol. Microbiol.">
        <title>The Global Catalogue of Microorganisms (GCM) 10K type strain sequencing project: providing services to taxonomists for standard genome sequencing and annotation.</title>
        <authorList>
            <consortium name="The Broad Institute Genomics Platform"/>
            <consortium name="The Broad Institute Genome Sequencing Center for Infectious Disease"/>
            <person name="Wu L."/>
            <person name="Ma J."/>
        </authorList>
    </citation>
    <scope>NUCLEOTIDE SEQUENCE [LARGE SCALE GENOMIC DNA]</scope>
    <source>
        <strain evidence="2">JCM 17130</strain>
    </source>
</reference>
<comment type="caution">
    <text evidence="1">The sequence shown here is derived from an EMBL/GenBank/DDBJ whole genome shotgun (WGS) entry which is preliminary data.</text>
</comment>
<protein>
    <submittedName>
        <fullName evidence="1">Uncharacterized protein</fullName>
    </submittedName>
</protein>
<sequence>MFKRIVAGAALALALMGFTAVPAGAVALGGFSPMCATCETPTGN</sequence>
<keyword evidence="2" id="KW-1185">Reference proteome</keyword>
<name>A0ABW4L5G4_9MICO</name>
<dbReference type="Proteomes" id="UP001597277">
    <property type="component" value="Unassembled WGS sequence"/>
</dbReference>